<keyword evidence="3 8" id="KW-1133">Transmembrane helix</keyword>
<feature type="transmembrane region" description="Helical" evidence="8">
    <location>
        <begin position="35"/>
        <end position="60"/>
    </location>
</feature>
<dbReference type="Gene3D" id="1.20.1070.10">
    <property type="entry name" value="Rhodopsin 7-helix transmembrane proteins"/>
    <property type="match status" value="1"/>
</dbReference>
<evidence type="ECO:0000256" key="3">
    <source>
        <dbReference type="ARBA" id="ARBA00022989"/>
    </source>
</evidence>
<comment type="subcellular location">
    <subcellularLocation>
        <location evidence="1">Membrane</location>
        <topology evidence="1">Multi-pass membrane protein</topology>
    </subcellularLocation>
</comment>
<dbReference type="PROSITE" id="PS50262">
    <property type="entry name" value="G_PROTEIN_RECEP_F1_2"/>
    <property type="match status" value="1"/>
</dbReference>
<dbReference type="SUPFAM" id="SSF81321">
    <property type="entry name" value="Family A G protein-coupled receptor-like"/>
    <property type="match status" value="1"/>
</dbReference>
<keyword evidence="7" id="KW-0807">Transducer</keyword>
<keyword evidence="4" id="KW-0297">G-protein coupled receptor</keyword>
<sequence>MLSRHHILKNHSEASKFVAIVYPIKAHILCGRRKIVFAILLVWPIAIGCGMPTAIFNTVLPLNPGAGAEYCMIVFPHIRFLILFQYMQFVLFYFVPVFIQIILYTVIGRKLYASTNELHTRFQMRPDFKCHMDRSMDTIKARKNVVKMLVASVLVYSICYAPPQILLFYNTLSPRMFEVTWSWHVFSYVISYINSAANPVLYCIFSQNFRRNFKKYLCFICRKKPQTYQKVVFESFESRVISRKISSSPTTVSRL</sequence>
<reference evidence="10 11" key="1">
    <citation type="submission" date="2024-11" db="EMBL/GenBank/DDBJ databases">
        <title>Chromosome-level genome assembly of the freshwater bivalve Anodonta woodiana.</title>
        <authorList>
            <person name="Chen X."/>
        </authorList>
    </citation>
    <scope>NUCLEOTIDE SEQUENCE [LARGE SCALE GENOMIC DNA]</scope>
    <source>
        <strain evidence="10">MN2024</strain>
        <tissue evidence="10">Gills</tissue>
    </source>
</reference>
<evidence type="ECO:0000256" key="5">
    <source>
        <dbReference type="ARBA" id="ARBA00023136"/>
    </source>
</evidence>
<evidence type="ECO:0000313" key="10">
    <source>
        <dbReference type="EMBL" id="KAL3866836.1"/>
    </source>
</evidence>
<feature type="domain" description="G-protein coupled receptors family 1 profile" evidence="9">
    <location>
        <begin position="16"/>
        <end position="202"/>
    </location>
</feature>
<evidence type="ECO:0000256" key="7">
    <source>
        <dbReference type="ARBA" id="ARBA00023224"/>
    </source>
</evidence>
<evidence type="ECO:0000256" key="8">
    <source>
        <dbReference type="SAM" id="Phobius"/>
    </source>
</evidence>
<comment type="caution">
    <text evidence="10">The sequence shown here is derived from an EMBL/GenBank/DDBJ whole genome shotgun (WGS) entry which is preliminary data.</text>
</comment>
<evidence type="ECO:0000313" key="11">
    <source>
        <dbReference type="Proteomes" id="UP001634394"/>
    </source>
</evidence>
<dbReference type="GO" id="GO:0016020">
    <property type="term" value="C:membrane"/>
    <property type="evidence" value="ECO:0007669"/>
    <property type="project" value="UniProtKB-SubCell"/>
</dbReference>
<keyword evidence="6" id="KW-0675">Receptor</keyword>
<accession>A0ABD3VZI9</accession>
<feature type="transmembrane region" description="Helical" evidence="8">
    <location>
        <begin position="181"/>
        <end position="205"/>
    </location>
</feature>
<evidence type="ECO:0000256" key="1">
    <source>
        <dbReference type="ARBA" id="ARBA00004141"/>
    </source>
</evidence>
<dbReference type="AlphaFoldDB" id="A0ABD3VZI9"/>
<dbReference type="PANTHER" id="PTHR24243">
    <property type="entry name" value="G-PROTEIN COUPLED RECEPTOR"/>
    <property type="match status" value="1"/>
</dbReference>
<keyword evidence="2 8" id="KW-0812">Transmembrane</keyword>
<organism evidence="10 11">
    <name type="scientific">Sinanodonta woodiana</name>
    <name type="common">Chinese pond mussel</name>
    <name type="synonym">Anodonta woodiana</name>
    <dbReference type="NCBI Taxonomy" id="1069815"/>
    <lineage>
        <taxon>Eukaryota</taxon>
        <taxon>Metazoa</taxon>
        <taxon>Spiralia</taxon>
        <taxon>Lophotrochozoa</taxon>
        <taxon>Mollusca</taxon>
        <taxon>Bivalvia</taxon>
        <taxon>Autobranchia</taxon>
        <taxon>Heteroconchia</taxon>
        <taxon>Palaeoheterodonta</taxon>
        <taxon>Unionida</taxon>
        <taxon>Unionoidea</taxon>
        <taxon>Unionidae</taxon>
        <taxon>Unioninae</taxon>
        <taxon>Sinanodonta</taxon>
    </lineage>
</organism>
<dbReference type="GO" id="GO:0004930">
    <property type="term" value="F:G protein-coupled receptor activity"/>
    <property type="evidence" value="ECO:0007669"/>
    <property type="project" value="UniProtKB-KW"/>
</dbReference>
<dbReference type="Proteomes" id="UP001634394">
    <property type="component" value="Unassembled WGS sequence"/>
</dbReference>
<feature type="transmembrane region" description="Helical" evidence="8">
    <location>
        <begin position="80"/>
        <end position="107"/>
    </location>
</feature>
<protein>
    <recommendedName>
        <fullName evidence="9">G-protein coupled receptors family 1 profile domain-containing protein</fullName>
    </recommendedName>
</protein>
<keyword evidence="5 8" id="KW-0472">Membrane</keyword>
<dbReference type="PRINTS" id="PR00237">
    <property type="entry name" value="GPCRRHODOPSN"/>
</dbReference>
<dbReference type="PANTHER" id="PTHR24243:SF224">
    <property type="entry name" value="G-PROTEIN COUPLED RECEPTOR 19-RELATED"/>
    <property type="match status" value="1"/>
</dbReference>
<evidence type="ECO:0000256" key="4">
    <source>
        <dbReference type="ARBA" id="ARBA00023040"/>
    </source>
</evidence>
<evidence type="ECO:0000259" key="9">
    <source>
        <dbReference type="PROSITE" id="PS50262"/>
    </source>
</evidence>
<gene>
    <name evidence="10" type="ORF">ACJMK2_044097</name>
</gene>
<evidence type="ECO:0000256" key="2">
    <source>
        <dbReference type="ARBA" id="ARBA00022692"/>
    </source>
</evidence>
<dbReference type="InterPro" id="IPR000276">
    <property type="entry name" value="GPCR_Rhodpsn"/>
</dbReference>
<name>A0ABD3VZI9_SINWO</name>
<keyword evidence="11" id="KW-1185">Reference proteome</keyword>
<dbReference type="InterPro" id="IPR017452">
    <property type="entry name" value="GPCR_Rhodpsn_7TM"/>
</dbReference>
<evidence type="ECO:0000256" key="6">
    <source>
        <dbReference type="ARBA" id="ARBA00023170"/>
    </source>
</evidence>
<dbReference type="EMBL" id="JBJQND010000009">
    <property type="protein sequence ID" value="KAL3866836.1"/>
    <property type="molecule type" value="Genomic_DNA"/>
</dbReference>
<feature type="transmembrane region" description="Helical" evidence="8">
    <location>
        <begin position="145"/>
        <end position="169"/>
    </location>
</feature>
<dbReference type="Pfam" id="PF00001">
    <property type="entry name" value="7tm_1"/>
    <property type="match status" value="1"/>
</dbReference>
<proteinExistence type="predicted"/>